<keyword evidence="3" id="KW-0812">Transmembrane</keyword>
<dbReference type="PANTHER" id="PTHR30386:SF19">
    <property type="entry name" value="MULTIDRUG EXPORT PROTEIN EMRA-RELATED"/>
    <property type="match status" value="1"/>
</dbReference>
<feature type="domain" description="CusB-like beta-barrel" evidence="5">
    <location>
        <begin position="255"/>
        <end position="298"/>
    </location>
</feature>
<dbReference type="RefSeq" id="WP_257771209.1">
    <property type="nucleotide sequence ID" value="NZ_CP102480.1"/>
</dbReference>
<proteinExistence type="predicted"/>
<dbReference type="Gene3D" id="2.40.50.100">
    <property type="match status" value="1"/>
</dbReference>
<evidence type="ECO:0000313" key="6">
    <source>
        <dbReference type="EMBL" id="UUX51607.1"/>
    </source>
</evidence>
<dbReference type="InterPro" id="IPR058625">
    <property type="entry name" value="MdtA-like_BSH"/>
</dbReference>
<dbReference type="Gene3D" id="2.40.30.170">
    <property type="match status" value="1"/>
</dbReference>
<keyword evidence="7" id="KW-1185">Reference proteome</keyword>
<evidence type="ECO:0000256" key="1">
    <source>
        <dbReference type="ARBA" id="ARBA00004196"/>
    </source>
</evidence>
<feature type="coiled-coil region" evidence="2">
    <location>
        <begin position="153"/>
        <end position="187"/>
    </location>
</feature>
<evidence type="ECO:0000256" key="3">
    <source>
        <dbReference type="SAM" id="Phobius"/>
    </source>
</evidence>
<dbReference type="EMBL" id="CP102480">
    <property type="protein sequence ID" value="UUX51607.1"/>
    <property type="molecule type" value="Genomic_DNA"/>
</dbReference>
<gene>
    <name evidence="6" type="ORF">NUH88_07885</name>
</gene>
<protein>
    <submittedName>
        <fullName evidence="6">HlyD family secretion protein</fullName>
    </submittedName>
</protein>
<dbReference type="Pfam" id="PF25954">
    <property type="entry name" value="Beta-barrel_RND_2"/>
    <property type="match status" value="1"/>
</dbReference>
<feature type="domain" description="Multidrug resistance protein MdtA-like barrel-sandwich hybrid" evidence="4">
    <location>
        <begin position="62"/>
        <end position="249"/>
    </location>
</feature>
<evidence type="ECO:0000256" key="2">
    <source>
        <dbReference type="SAM" id="Coils"/>
    </source>
</evidence>
<dbReference type="PANTHER" id="PTHR30386">
    <property type="entry name" value="MEMBRANE FUSION SUBUNIT OF EMRAB-TOLC MULTIDRUG EFFLUX PUMP"/>
    <property type="match status" value="1"/>
</dbReference>
<dbReference type="Proteomes" id="UP001060336">
    <property type="component" value="Chromosome"/>
</dbReference>
<keyword evidence="3" id="KW-1133">Transmembrane helix</keyword>
<dbReference type="GO" id="GO:0030313">
    <property type="term" value="C:cell envelope"/>
    <property type="evidence" value="ECO:0007669"/>
    <property type="project" value="UniProtKB-SubCell"/>
</dbReference>
<accession>A0A9J7AW74</accession>
<evidence type="ECO:0000259" key="5">
    <source>
        <dbReference type="Pfam" id="PF25954"/>
    </source>
</evidence>
<feature type="transmembrane region" description="Helical" evidence="3">
    <location>
        <begin position="21"/>
        <end position="44"/>
    </location>
</feature>
<dbReference type="KEGG" id="naci:NUH88_07885"/>
<comment type="subcellular location">
    <subcellularLocation>
        <location evidence="1">Cell envelope</location>
    </subcellularLocation>
</comment>
<dbReference type="SUPFAM" id="SSF111369">
    <property type="entry name" value="HlyD-like secretion proteins"/>
    <property type="match status" value="1"/>
</dbReference>
<dbReference type="InterPro" id="IPR050739">
    <property type="entry name" value="MFP"/>
</dbReference>
<dbReference type="InterPro" id="IPR058792">
    <property type="entry name" value="Beta-barrel_RND_2"/>
</dbReference>
<dbReference type="AlphaFoldDB" id="A0A9J7AW74"/>
<name>A0A9J7AW74_9PROT</name>
<evidence type="ECO:0000313" key="7">
    <source>
        <dbReference type="Proteomes" id="UP001060336"/>
    </source>
</evidence>
<keyword evidence="2" id="KW-0175">Coiled coil</keyword>
<dbReference type="GO" id="GO:0055085">
    <property type="term" value="P:transmembrane transport"/>
    <property type="evidence" value="ECO:0007669"/>
    <property type="project" value="InterPro"/>
</dbReference>
<dbReference type="Pfam" id="PF25917">
    <property type="entry name" value="BSH_RND"/>
    <property type="match status" value="1"/>
</dbReference>
<keyword evidence="3" id="KW-0472">Membrane</keyword>
<organism evidence="6 7">
    <name type="scientific">Nisaea acidiphila</name>
    <dbReference type="NCBI Taxonomy" id="1862145"/>
    <lineage>
        <taxon>Bacteria</taxon>
        <taxon>Pseudomonadati</taxon>
        <taxon>Pseudomonadota</taxon>
        <taxon>Alphaproteobacteria</taxon>
        <taxon>Rhodospirillales</taxon>
        <taxon>Thalassobaculaceae</taxon>
        <taxon>Nisaea</taxon>
    </lineage>
</organism>
<sequence length="372" mass="41070">MSETPETEIVTPKARKRWGRALLRIALLAAIAWGAWEAGSWWYAKTGRYVTTENAYVKAPIIAVSPPIDGRAVEVLVGDNQPVTQGELLFRIDPAPYQAQLRMAEARRATVINELLATKAELGQLSAEMAEIGPRVKFFAKEVERQQRLVKSYAGTEAKLDEMQMERDMAEQRLRSLREKRQVVIAKLGGLPDRRLETHPRVLEVDAEIERVKLDLAYTEIHAPVSGIVTRMKLQAGEWVEADSPTFGIIGTGLVWIEANLKETQLGAITLGQPVEVRVDAYPDAVWEGKIESLSPATGAEFSALPPQNASGNWVKVVQRLPVRIAVEQPEGKPQLRAGMSAVISVDTGRVRDLGNTLSELTGKWIGKARAD</sequence>
<evidence type="ECO:0000259" key="4">
    <source>
        <dbReference type="Pfam" id="PF25917"/>
    </source>
</evidence>
<reference evidence="6" key="1">
    <citation type="submission" date="2022-08" db="EMBL/GenBank/DDBJ databases">
        <title>Nisaea acidiphila sp. nov., isolated from a marine algal debris and emended description of the genus Nisaea Urios et al. 2008.</title>
        <authorList>
            <person name="Kwon K."/>
        </authorList>
    </citation>
    <scope>NUCLEOTIDE SEQUENCE</scope>
    <source>
        <strain evidence="6">MEBiC11861</strain>
    </source>
</reference>